<comment type="subcellular location">
    <subcellularLocation>
        <location evidence="1">Cell projection</location>
        <location evidence="1">Cilium</location>
    </subcellularLocation>
    <subcellularLocation>
        <location evidence="2">Cytoplasm</location>
        <location evidence="2">Cytoskeleton</location>
    </subcellularLocation>
</comment>
<dbReference type="OrthoDB" id="10264920at2759"/>
<evidence type="ECO:0000259" key="7">
    <source>
        <dbReference type="PROSITE" id="PS51665"/>
    </source>
</evidence>
<dbReference type="PROSITE" id="PS51665">
    <property type="entry name" value="ENKURIN"/>
    <property type="match status" value="1"/>
</dbReference>
<proteinExistence type="predicted"/>
<dbReference type="Proteomes" id="UP000594262">
    <property type="component" value="Unplaced"/>
</dbReference>
<protein>
    <recommendedName>
        <fullName evidence="7">Enkurin domain-containing protein</fullName>
    </recommendedName>
</protein>
<dbReference type="InterPro" id="IPR052102">
    <property type="entry name" value="Enkurin_domain-protein"/>
</dbReference>
<feature type="compositionally biased region" description="Polar residues" evidence="6">
    <location>
        <begin position="235"/>
        <end position="246"/>
    </location>
</feature>
<dbReference type="EnsemblMetazoa" id="CLYHEMT002677.1">
    <property type="protein sequence ID" value="CLYHEMP002677.1"/>
    <property type="gene ID" value="CLYHEMG002677"/>
</dbReference>
<evidence type="ECO:0000256" key="5">
    <source>
        <dbReference type="ARBA" id="ARBA00023273"/>
    </source>
</evidence>
<feature type="compositionally biased region" description="Basic and acidic residues" evidence="6">
    <location>
        <begin position="215"/>
        <end position="233"/>
    </location>
</feature>
<evidence type="ECO:0000256" key="1">
    <source>
        <dbReference type="ARBA" id="ARBA00004138"/>
    </source>
</evidence>
<dbReference type="Pfam" id="PF13864">
    <property type="entry name" value="Enkurin"/>
    <property type="match status" value="1"/>
</dbReference>
<dbReference type="PANTHER" id="PTHR21490">
    <property type="entry name" value="ENKURIN-RELATED"/>
    <property type="match status" value="1"/>
</dbReference>
<keyword evidence="5" id="KW-0966">Cell projection</keyword>
<dbReference type="InterPro" id="IPR027012">
    <property type="entry name" value="Enkurin_dom"/>
</dbReference>
<feature type="domain" description="Enkurin" evidence="7">
    <location>
        <begin position="302"/>
        <end position="394"/>
    </location>
</feature>
<dbReference type="PANTHER" id="PTHR21490:SF2">
    <property type="entry name" value="ENKURIN DOMAIN-CONTAINING PROTEIN 1"/>
    <property type="match status" value="1"/>
</dbReference>
<keyword evidence="9" id="KW-1185">Reference proteome</keyword>
<name>A0A7M5UQ07_9CNID</name>
<organism evidence="8 9">
    <name type="scientific">Clytia hemisphaerica</name>
    <dbReference type="NCBI Taxonomy" id="252671"/>
    <lineage>
        <taxon>Eukaryota</taxon>
        <taxon>Metazoa</taxon>
        <taxon>Cnidaria</taxon>
        <taxon>Hydrozoa</taxon>
        <taxon>Hydroidolina</taxon>
        <taxon>Leptothecata</taxon>
        <taxon>Obeliida</taxon>
        <taxon>Clytiidae</taxon>
        <taxon>Clytia</taxon>
    </lineage>
</organism>
<accession>A0A7M5UQ07</accession>
<feature type="compositionally biased region" description="Polar residues" evidence="6">
    <location>
        <begin position="171"/>
        <end position="200"/>
    </location>
</feature>
<feature type="compositionally biased region" description="Polar residues" evidence="6">
    <location>
        <begin position="262"/>
        <end position="274"/>
    </location>
</feature>
<feature type="compositionally biased region" description="Basic and acidic residues" evidence="6">
    <location>
        <begin position="105"/>
        <end position="128"/>
    </location>
</feature>
<evidence type="ECO:0000256" key="3">
    <source>
        <dbReference type="ARBA" id="ARBA00022490"/>
    </source>
</evidence>
<evidence type="ECO:0000256" key="4">
    <source>
        <dbReference type="ARBA" id="ARBA00023212"/>
    </source>
</evidence>
<feature type="compositionally biased region" description="Basic and acidic residues" evidence="6">
    <location>
        <begin position="139"/>
        <end position="148"/>
    </location>
</feature>
<feature type="compositionally biased region" description="Polar residues" evidence="6">
    <location>
        <begin position="1"/>
        <end position="18"/>
    </location>
</feature>
<dbReference type="AlphaFoldDB" id="A0A7M5UQ07"/>
<feature type="compositionally biased region" description="Basic and acidic residues" evidence="6">
    <location>
        <begin position="278"/>
        <end position="288"/>
    </location>
</feature>
<dbReference type="GO" id="GO:0005881">
    <property type="term" value="C:cytoplasmic microtubule"/>
    <property type="evidence" value="ECO:0007669"/>
    <property type="project" value="TreeGrafter"/>
</dbReference>
<evidence type="ECO:0000313" key="9">
    <source>
        <dbReference type="Proteomes" id="UP000594262"/>
    </source>
</evidence>
<feature type="region of interest" description="Disordered" evidence="6">
    <location>
        <begin position="105"/>
        <end position="288"/>
    </location>
</feature>
<evidence type="ECO:0000256" key="6">
    <source>
        <dbReference type="SAM" id="MobiDB-lite"/>
    </source>
</evidence>
<evidence type="ECO:0000256" key="2">
    <source>
        <dbReference type="ARBA" id="ARBA00004245"/>
    </source>
</evidence>
<sequence>MSTQVVGNISHWNRSSPIPTDPCYNPKPVSRPPSASHLPLKGPISSDPGMDTDRSTRSVSSAKPRVKPEALSIARNHQGKELAYLFNPAMKVIPIGVKAVKHTQKDHGKENFRKIKEIQRANRDRQVETSRQTPMKAVYKPDRFEHVQSKVAQRIKTPQAPRPATADGTPSRRNIQRSLSTSDLSVQGQSVTKTQQNSKRVTMKESKKTYTRPQSAREERQKKTRVAGDEKNTPKRPQSAITSSSVKKQERPKSHIKLNKQAVRTSNLKRSPSLSALDDLKKKKEKDIEDHKLGSIPKYLRDRQAQWKREEDERIANIPDPTIPAGHVQMDNRERKATLDKLKKSHVELLSELKSMPLSRDTLRIKARKDELEKKLRETDSAIKIFSRERVFIKIDD</sequence>
<keyword evidence="3" id="KW-0963">Cytoplasm</keyword>
<reference evidence="8" key="1">
    <citation type="submission" date="2021-01" db="UniProtKB">
        <authorList>
            <consortium name="EnsemblMetazoa"/>
        </authorList>
    </citation>
    <scope>IDENTIFICATION</scope>
</reference>
<evidence type="ECO:0000313" key="8">
    <source>
        <dbReference type="EnsemblMetazoa" id="CLYHEMP002677.1"/>
    </source>
</evidence>
<feature type="region of interest" description="Disordered" evidence="6">
    <location>
        <begin position="1"/>
        <end position="71"/>
    </location>
</feature>
<keyword evidence="4" id="KW-0206">Cytoskeleton</keyword>
<dbReference type="GO" id="GO:0005929">
    <property type="term" value="C:cilium"/>
    <property type="evidence" value="ECO:0007669"/>
    <property type="project" value="UniProtKB-SubCell"/>
</dbReference>